<sequence>MSDEAKQDNAANLRAALFGSDASDLENQLGSAEEQDSKEGSGARTQLLPDGVLMAHLMSGVVYANEKHRVYQNVLARQTALLGKFKDLGLYLEIDEAEGYAYLRSRRADEYDEEDVLPPRLLKQVQLPFITSFLIMQLRQKVLEFDRSAEPHYILSFEEIYQLMEVYFKPNGDEGVKRRTISGQITRLIELGLMRKVSGGDGERYEIKRIIKALASAQNLEAFHQKLDSYLVMAAKKNGRKLEDGNDE</sequence>
<dbReference type="Pfam" id="PF13835">
    <property type="entry name" value="DUF4194"/>
    <property type="match status" value="1"/>
</dbReference>
<evidence type="ECO:0000256" key="1">
    <source>
        <dbReference type="SAM" id="MobiDB-lite"/>
    </source>
</evidence>
<organism evidence="2 3">
    <name type="scientific">Candidatus Avisuccinivibrio stercorigallinarum</name>
    <dbReference type="NCBI Taxonomy" id="2840704"/>
    <lineage>
        <taxon>Bacteria</taxon>
        <taxon>Pseudomonadati</taxon>
        <taxon>Pseudomonadota</taxon>
        <taxon>Gammaproteobacteria</taxon>
        <taxon>Aeromonadales</taxon>
        <taxon>Succinivibrionaceae</taxon>
        <taxon>Succinivibrionaceae incertae sedis</taxon>
        <taxon>Candidatus Avisuccinivibrio</taxon>
    </lineage>
</organism>
<dbReference type="InterPro" id="IPR025449">
    <property type="entry name" value="JetB"/>
</dbReference>
<gene>
    <name evidence="2" type="ORF">IAB19_06830</name>
</gene>
<proteinExistence type="predicted"/>
<dbReference type="EMBL" id="JADINH010000144">
    <property type="protein sequence ID" value="MBO8416075.1"/>
    <property type="molecule type" value="Genomic_DNA"/>
</dbReference>
<evidence type="ECO:0000313" key="3">
    <source>
        <dbReference type="Proteomes" id="UP000823631"/>
    </source>
</evidence>
<feature type="region of interest" description="Disordered" evidence="1">
    <location>
        <begin position="25"/>
        <end position="44"/>
    </location>
</feature>
<evidence type="ECO:0000313" key="2">
    <source>
        <dbReference type="EMBL" id="MBO8416075.1"/>
    </source>
</evidence>
<comment type="caution">
    <text evidence="2">The sequence shown here is derived from an EMBL/GenBank/DDBJ whole genome shotgun (WGS) entry which is preliminary data.</text>
</comment>
<accession>A0A9D9DAZ9</accession>
<reference evidence="2" key="2">
    <citation type="journal article" date="2021" name="PeerJ">
        <title>Extensive microbial diversity within the chicken gut microbiome revealed by metagenomics and culture.</title>
        <authorList>
            <person name="Gilroy R."/>
            <person name="Ravi A."/>
            <person name="Getino M."/>
            <person name="Pursley I."/>
            <person name="Horton D.L."/>
            <person name="Alikhan N.F."/>
            <person name="Baker D."/>
            <person name="Gharbi K."/>
            <person name="Hall N."/>
            <person name="Watson M."/>
            <person name="Adriaenssens E.M."/>
            <person name="Foster-Nyarko E."/>
            <person name="Jarju S."/>
            <person name="Secka A."/>
            <person name="Antonio M."/>
            <person name="Oren A."/>
            <person name="Chaudhuri R.R."/>
            <person name="La Ragione R."/>
            <person name="Hildebrand F."/>
            <person name="Pallen M.J."/>
        </authorList>
    </citation>
    <scope>NUCLEOTIDE SEQUENCE</scope>
    <source>
        <strain evidence="2">17213</strain>
    </source>
</reference>
<dbReference type="Proteomes" id="UP000823631">
    <property type="component" value="Unassembled WGS sequence"/>
</dbReference>
<reference evidence="2" key="1">
    <citation type="submission" date="2020-10" db="EMBL/GenBank/DDBJ databases">
        <authorList>
            <person name="Gilroy R."/>
        </authorList>
    </citation>
    <scope>NUCLEOTIDE SEQUENCE</scope>
    <source>
        <strain evidence="2">17213</strain>
    </source>
</reference>
<dbReference type="AlphaFoldDB" id="A0A9D9DAZ9"/>
<name>A0A9D9DAZ9_9GAMM</name>
<protein>
    <submittedName>
        <fullName evidence="2">DUF4194 domain-containing protein</fullName>
    </submittedName>
</protein>